<dbReference type="RefSeq" id="WP_189226308.1">
    <property type="nucleotide sequence ID" value="NZ_BMRG01000015.1"/>
</dbReference>
<dbReference type="SUPFAM" id="SSF51735">
    <property type="entry name" value="NAD(P)-binding Rossmann-fold domains"/>
    <property type="match status" value="1"/>
</dbReference>
<evidence type="ECO:0000313" key="4">
    <source>
        <dbReference type="EMBL" id="GGP75189.1"/>
    </source>
</evidence>
<dbReference type="InterPro" id="IPR011032">
    <property type="entry name" value="GroES-like_sf"/>
</dbReference>
<dbReference type="AlphaFoldDB" id="A0A918EFM8"/>
<accession>A0A918EFM8</accession>
<name>A0A918EFM8_9PSEU</name>
<organism evidence="4 5">
    <name type="scientific">Saccharothrix coeruleofusca</name>
    <dbReference type="NCBI Taxonomy" id="33919"/>
    <lineage>
        <taxon>Bacteria</taxon>
        <taxon>Bacillati</taxon>
        <taxon>Actinomycetota</taxon>
        <taxon>Actinomycetes</taxon>
        <taxon>Pseudonocardiales</taxon>
        <taxon>Pseudonocardiaceae</taxon>
        <taxon>Saccharothrix</taxon>
    </lineage>
</organism>
<dbReference type="CDD" id="cd05289">
    <property type="entry name" value="MDR_like_2"/>
    <property type="match status" value="1"/>
</dbReference>
<dbReference type="Pfam" id="PF08240">
    <property type="entry name" value="ADH_N"/>
    <property type="match status" value="1"/>
</dbReference>
<comment type="caution">
    <text evidence="4">The sequence shown here is derived from an EMBL/GenBank/DDBJ whole genome shotgun (WGS) entry which is preliminary data.</text>
</comment>
<feature type="domain" description="Enoyl reductase (ER)" evidence="3">
    <location>
        <begin position="11"/>
        <end position="308"/>
    </location>
</feature>
<keyword evidence="1" id="KW-0521">NADP</keyword>
<proteinExistence type="predicted"/>
<dbReference type="PANTHER" id="PTHR48106:SF18">
    <property type="entry name" value="QUINONE OXIDOREDUCTASE PIG3"/>
    <property type="match status" value="1"/>
</dbReference>
<keyword evidence="2" id="KW-0560">Oxidoreductase</keyword>
<dbReference type="SMART" id="SM00829">
    <property type="entry name" value="PKS_ER"/>
    <property type="match status" value="1"/>
</dbReference>
<dbReference type="Gene3D" id="3.90.180.10">
    <property type="entry name" value="Medium-chain alcohol dehydrogenases, catalytic domain"/>
    <property type="match status" value="1"/>
</dbReference>
<dbReference type="GO" id="GO:0016651">
    <property type="term" value="F:oxidoreductase activity, acting on NAD(P)H"/>
    <property type="evidence" value="ECO:0007669"/>
    <property type="project" value="TreeGrafter"/>
</dbReference>
<keyword evidence="5" id="KW-1185">Reference proteome</keyword>
<dbReference type="InterPro" id="IPR013154">
    <property type="entry name" value="ADH-like_N"/>
</dbReference>
<reference evidence="4" key="1">
    <citation type="journal article" date="2014" name="Int. J. Syst. Evol. Microbiol.">
        <title>Complete genome sequence of Corynebacterium casei LMG S-19264T (=DSM 44701T), isolated from a smear-ripened cheese.</title>
        <authorList>
            <consortium name="US DOE Joint Genome Institute (JGI-PGF)"/>
            <person name="Walter F."/>
            <person name="Albersmeier A."/>
            <person name="Kalinowski J."/>
            <person name="Ruckert C."/>
        </authorList>
    </citation>
    <scope>NUCLEOTIDE SEQUENCE</scope>
    <source>
        <strain evidence="4">JCM 3313</strain>
    </source>
</reference>
<dbReference type="Pfam" id="PF13602">
    <property type="entry name" value="ADH_zinc_N_2"/>
    <property type="match status" value="1"/>
</dbReference>
<evidence type="ECO:0000256" key="1">
    <source>
        <dbReference type="ARBA" id="ARBA00022857"/>
    </source>
</evidence>
<dbReference type="Gene3D" id="3.40.50.720">
    <property type="entry name" value="NAD(P)-binding Rossmann-like Domain"/>
    <property type="match status" value="1"/>
</dbReference>
<sequence>MARAVGITERGGPEVLAVVDRDVREPGEGEVRVAVRAAAVNPTDVGLRELGTPDLPPPWVPGMDAAGTVESVGPGVRRLRVGDEVMAVVSPRRPEGGAQSELLVVPEASVVPIPEGASLPQAATLPMNGLTALLGLELLGLRPGDVLAVTGGAGLLASYVIPLAKRAELVVVADAKPEDEELVRGFGADHVVPRGDGFVQAVREHAPDGADGLYDTALLHERVFGAIRDGGGMVVVRGWRPERTERGITVHQVMVGEALTHTDWLERLRELASSGRLRLRVAGEYPPERAAEAHRLMEAGGLRGRAVITF</sequence>
<dbReference type="PANTHER" id="PTHR48106">
    <property type="entry name" value="QUINONE OXIDOREDUCTASE PIG3-RELATED"/>
    <property type="match status" value="1"/>
</dbReference>
<dbReference type="SUPFAM" id="SSF50129">
    <property type="entry name" value="GroES-like"/>
    <property type="match status" value="1"/>
</dbReference>
<evidence type="ECO:0000256" key="2">
    <source>
        <dbReference type="ARBA" id="ARBA00023002"/>
    </source>
</evidence>
<dbReference type="GO" id="GO:0070402">
    <property type="term" value="F:NADPH binding"/>
    <property type="evidence" value="ECO:0007669"/>
    <property type="project" value="TreeGrafter"/>
</dbReference>
<dbReference type="EMBL" id="BMRG01000015">
    <property type="protein sequence ID" value="GGP75189.1"/>
    <property type="molecule type" value="Genomic_DNA"/>
</dbReference>
<dbReference type="InterPro" id="IPR020843">
    <property type="entry name" value="ER"/>
</dbReference>
<evidence type="ECO:0000313" key="5">
    <source>
        <dbReference type="Proteomes" id="UP000639606"/>
    </source>
</evidence>
<protein>
    <submittedName>
        <fullName evidence="4">Zinc-binding alcohol dehydrogenase</fullName>
    </submittedName>
</protein>
<dbReference type="InterPro" id="IPR036291">
    <property type="entry name" value="NAD(P)-bd_dom_sf"/>
</dbReference>
<dbReference type="Proteomes" id="UP000639606">
    <property type="component" value="Unassembled WGS sequence"/>
</dbReference>
<gene>
    <name evidence="4" type="ORF">GCM10010185_56010</name>
</gene>
<evidence type="ECO:0000259" key="3">
    <source>
        <dbReference type="SMART" id="SM00829"/>
    </source>
</evidence>
<reference evidence="4" key="2">
    <citation type="submission" date="2020-09" db="EMBL/GenBank/DDBJ databases">
        <authorList>
            <person name="Sun Q."/>
            <person name="Ohkuma M."/>
        </authorList>
    </citation>
    <scope>NUCLEOTIDE SEQUENCE</scope>
    <source>
        <strain evidence="4">JCM 3313</strain>
    </source>
</reference>